<comment type="caution">
    <text evidence="2">The sequence shown here is derived from an EMBL/GenBank/DDBJ whole genome shotgun (WGS) entry which is preliminary data.</text>
</comment>
<feature type="transmembrane region" description="Helical" evidence="1">
    <location>
        <begin position="40"/>
        <end position="59"/>
    </location>
</feature>
<dbReference type="RefSeq" id="WP_195895223.1">
    <property type="nucleotide sequence ID" value="NZ_JADOGI010000025.1"/>
</dbReference>
<keyword evidence="1" id="KW-0812">Transmembrane</keyword>
<feature type="transmembrane region" description="Helical" evidence="1">
    <location>
        <begin position="142"/>
        <end position="164"/>
    </location>
</feature>
<feature type="transmembrane region" description="Helical" evidence="1">
    <location>
        <begin position="198"/>
        <end position="217"/>
    </location>
</feature>
<keyword evidence="1" id="KW-0472">Membrane</keyword>
<evidence type="ECO:0000313" key="2">
    <source>
        <dbReference type="EMBL" id="MBF8186244.1"/>
    </source>
</evidence>
<proteinExistence type="predicted"/>
<reference evidence="2" key="1">
    <citation type="submission" date="2020-11" db="EMBL/GenBank/DDBJ databases">
        <title>Whole-genome analyses of Nonomuraea sp. K274.</title>
        <authorList>
            <person name="Veyisoglu A."/>
        </authorList>
    </citation>
    <scope>NUCLEOTIDE SEQUENCE</scope>
    <source>
        <strain evidence="2">K274</strain>
    </source>
</reference>
<organism evidence="2 3">
    <name type="scientific">Nonomuraea cypriaca</name>
    <dbReference type="NCBI Taxonomy" id="1187855"/>
    <lineage>
        <taxon>Bacteria</taxon>
        <taxon>Bacillati</taxon>
        <taxon>Actinomycetota</taxon>
        <taxon>Actinomycetes</taxon>
        <taxon>Streptosporangiales</taxon>
        <taxon>Streptosporangiaceae</taxon>
        <taxon>Nonomuraea</taxon>
    </lineage>
</organism>
<dbReference type="Proteomes" id="UP000605361">
    <property type="component" value="Unassembled WGS sequence"/>
</dbReference>
<keyword evidence="3" id="KW-1185">Reference proteome</keyword>
<keyword evidence="1" id="KW-1133">Transmembrane helix</keyword>
<name>A0A931EW19_9ACTN</name>
<accession>A0A931EW19</accession>
<gene>
    <name evidence="2" type="ORF">ITP53_10900</name>
</gene>
<sequence>MPEPSLLETVVWDSAAWAVTLLPLVLALLALWVPRWFPVLGAFVATVVLVLTVLTIVVPYTGICGRQQGEWLLSACVAVVVIALLLARRERAHLVPRMTAAIWSVVLIILFGRMVVATMPVSSGDDLGCWMSLQGVWALAQMHLFTVEAVGVWVGVAAVGAVLTGGRAAPVASLMLLIPALFEPVAQVVSSAPHDCSGLLALITWPYLVAAVLGVAVRSSLMWPIPG</sequence>
<feature type="transmembrane region" description="Helical" evidence="1">
    <location>
        <begin position="15"/>
        <end position="33"/>
    </location>
</feature>
<dbReference type="EMBL" id="JADOGI010000025">
    <property type="protein sequence ID" value="MBF8186244.1"/>
    <property type="molecule type" value="Genomic_DNA"/>
</dbReference>
<feature type="transmembrane region" description="Helical" evidence="1">
    <location>
        <begin position="71"/>
        <end position="88"/>
    </location>
</feature>
<evidence type="ECO:0000313" key="3">
    <source>
        <dbReference type="Proteomes" id="UP000605361"/>
    </source>
</evidence>
<dbReference type="AlphaFoldDB" id="A0A931EW19"/>
<feature type="transmembrane region" description="Helical" evidence="1">
    <location>
        <begin position="100"/>
        <end position="122"/>
    </location>
</feature>
<protein>
    <submittedName>
        <fullName evidence="2">Uncharacterized protein</fullName>
    </submittedName>
</protein>
<evidence type="ECO:0000256" key="1">
    <source>
        <dbReference type="SAM" id="Phobius"/>
    </source>
</evidence>
<feature type="transmembrane region" description="Helical" evidence="1">
    <location>
        <begin position="171"/>
        <end position="192"/>
    </location>
</feature>